<dbReference type="PANTHER" id="PTHR16305">
    <property type="entry name" value="TESTICULAR SOLUBLE ADENYLYL CYCLASE"/>
    <property type="match status" value="1"/>
</dbReference>
<dbReference type="Gene3D" id="1.25.40.10">
    <property type="entry name" value="Tetratricopeptide repeat domain"/>
    <property type="match status" value="1"/>
</dbReference>
<dbReference type="CDD" id="cd06170">
    <property type="entry name" value="LuxR_C_like"/>
    <property type="match status" value="1"/>
</dbReference>
<evidence type="ECO:0000313" key="4">
    <source>
        <dbReference type="EMBL" id="MBA4866913.1"/>
    </source>
</evidence>
<accession>A0A7W2D8Y1</accession>
<dbReference type="SMART" id="SM00382">
    <property type="entry name" value="AAA"/>
    <property type="match status" value="1"/>
</dbReference>
<dbReference type="Gene3D" id="3.40.50.300">
    <property type="entry name" value="P-loop containing nucleotide triphosphate hydrolases"/>
    <property type="match status" value="1"/>
</dbReference>
<reference evidence="4 5" key="1">
    <citation type="submission" date="2020-07" db="EMBL/GenBank/DDBJ databases">
        <title>Streptomyces isolated from Indian soil.</title>
        <authorList>
            <person name="Mandal S."/>
            <person name="Maiti P.K."/>
        </authorList>
    </citation>
    <scope>NUCLEOTIDE SEQUENCE [LARGE SCALE GENOMIC DNA]</scope>
    <source>
        <strain evidence="4 5">PSKA54</strain>
    </source>
</reference>
<dbReference type="SUPFAM" id="SSF52540">
    <property type="entry name" value="P-loop containing nucleoside triphosphate hydrolases"/>
    <property type="match status" value="1"/>
</dbReference>
<dbReference type="PROSITE" id="PS00622">
    <property type="entry name" value="HTH_LUXR_1"/>
    <property type="match status" value="1"/>
</dbReference>
<dbReference type="GO" id="GO:0004016">
    <property type="term" value="F:adenylate cyclase activity"/>
    <property type="evidence" value="ECO:0007669"/>
    <property type="project" value="TreeGrafter"/>
</dbReference>
<keyword evidence="1" id="KW-0547">Nucleotide-binding</keyword>
<dbReference type="PRINTS" id="PR00038">
    <property type="entry name" value="HTHLUXR"/>
</dbReference>
<dbReference type="PANTHER" id="PTHR16305:SF35">
    <property type="entry name" value="TRANSCRIPTIONAL ACTIVATOR DOMAIN"/>
    <property type="match status" value="1"/>
</dbReference>
<dbReference type="GO" id="GO:0005524">
    <property type="term" value="F:ATP binding"/>
    <property type="evidence" value="ECO:0007669"/>
    <property type="project" value="UniProtKB-KW"/>
</dbReference>
<dbReference type="GO" id="GO:0003677">
    <property type="term" value="F:DNA binding"/>
    <property type="evidence" value="ECO:0007669"/>
    <property type="project" value="InterPro"/>
</dbReference>
<sequence length="944" mass="101392">MFAVPTQGTGELAPARETEIAQLTGTMEALRHRRGSVVEITGEPGIGKTHLASALADLAARHGFPVARARAVGGSTTRHQVFRDAWAALLGWCHGADDKGRLFHEGGVLPAEWADGGVLLLDDAHLCDPASAELVARLVRTPVPGPFVLALTHRPRQTDPALLEALDEEVRAGTVTRIEPGPLDAEAVATLLDTWRTSGRTGPDDAARLLEMAPQLCNAAEGNPQYLRLLVAAGWQPDYWPDRPGTYTDRLLREARPLMAELNALTPEAAIAAAAGSVLGCPFRPEDVAEISGLGLEHTLDALAELTREDVVRPAGWGGRLSFRHRVVGHVAHESADLSFRLRAHLRAMDMLYIQGGQASERARHAEHLLGTDSPTALRVLSEGAEDIVSRAPATAARWLGLALEALPGHGRAGMSRAALALARCRALTAAGRLEEARALAHDVLASRSSLTLEQQLTAHAVCVDTERLLGRYEEAEAIAETALGLLPRPWPDPLPAEAFELFFEYGLVLVLRGGHEQAGAVVSEVSQARTEADDAARTAMRVLAAFCDTYLGHLDEAAPDVTRCARLVDALPDSVAGHTPETLTLLGCAELYLERYADAFRHLSRKLGVTMGASQKHIAMHKLLGLSMLDQWAGRLEDAQRRALEAEAQARAIGAPDAAGLAMALRASALVWSHERQSIGDIVDLTEAAARAITAGRGWWATSATGLLAQTRLICGDSIGSRRILLDCGGGEGLPLVPPTLRPSLLALLAAVELKCGDTAAARHHVREAETYAQKLGLPVQDAYVRRTRALLHVNDREHDAAAKLFELSAEDFRRARMPVEYAWTLVTGARSANAVHGPASAAAWLDTAEAAARTCGAVRLEKEAARVRAELPRSPQVPRPINLLSDREREIAELAAAGLRSRQIAERLFLSPRTVESHLNRAYRKLHVSSRVALAHVLHGIG</sequence>
<dbReference type="GO" id="GO:0006355">
    <property type="term" value="P:regulation of DNA-templated transcription"/>
    <property type="evidence" value="ECO:0007669"/>
    <property type="project" value="InterPro"/>
</dbReference>
<keyword evidence="5" id="KW-1185">Reference proteome</keyword>
<organism evidence="4 5">
    <name type="scientific">Streptomyces himalayensis subsp. aureolus</name>
    <dbReference type="NCBI Taxonomy" id="2758039"/>
    <lineage>
        <taxon>Bacteria</taxon>
        <taxon>Bacillati</taxon>
        <taxon>Actinomycetota</taxon>
        <taxon>Actinomycetes</taxon>
        <taxon>Kitasatosporales</taxon>
        <taxon>Streptomycetaceae</taxon>
        <taxon>Streptomyces</taxon>
        <taxon>Streptomyces himalayensis</taxon>
    </lineage>
</organism>
<dbReference type="PROSITE" id="PS50043">
    <property type="entry name" value="HTH_LUXR_2"/>
    <property type="match status" value="1"/>
</dbReference>
<dbReference type="GO" id="GO:0005737">
    <property type="term" value="C:cytoplasm"/>
    <property type="evidence" value="ECO:0007669"/>
    <property type="project" value="TreeGrafter"/>
</dbReference>
<gene>
    <name evidence="4" type="ORF">H1V43_37585</name>
</gene>
<dbReference type="Gene3D" id="1.10.10.10">
    <property type="entry name" value="Winged helix-like DNA-binding domain superfamily/Winged helix DNA-binding domain"/>
    <property type="match status" value="1"/>
</dbReference>
<feature type="domain" description="HTH luxR-type" evidence="3">
    <location>
        <begin position="879"/>
        <end position="944"/>
    </location>
</feature>
<dbReference type="Proteomes" id="UP000586976">
    <property type="component" value="Unassembled WGS sequence"/>
</dbReference>
<dbReference type="EMBL" id="JACEQY010000080">
    <property type="protein sequence ID" value="MBA4866913.1"/>
    <property type="molecule type" value="Genomic_DNA"/>
</dbReference>
<comment type="caution">
    <text evidence="4">The sequence shown here is derived from an EMBL/GenBank/DDBJ whole genome shotgun (WGS) entry which is preliminary data.</text>
</comment>
<evidence type="ECO:0000256" key="1">
    <source>
        <dbReference type="ARBA" id="ARBA00022741"/>
    </source>
</evidence>
<name>A0A7W2D8Y1_9ACTN</name>
<protein>
    <submittedName>
        <fullName evidence="4">Helix-turn-helix transcriptional regulator</fullName>
    </submittedName>
</protein>
<evidence type="ECO:0000313" key="5">
    <source>
        <dbReference type="Proteomes" id="UP000586976"/>
    </source>
</evidence>
<dbReference type="SMART" id="SM00421">
    <property type="entry name" value="HTH_LUXR"/>
    <property type="match status" value="1"/>
</dbReference>
<dbReference type="InterPro" id="IPR003593">
    <property type="entry name" value="AAA+_ATPase"/>
</dbReference>
<dbReference type="RefSeq" id="WP_181868254.1">
    <property type="nucleotide sequence ID" value="NZ_JACEQY010000080.1"/>
</dbReference>
<keyword evidence="2" id="KW-0067">ATP-binding</keyword>
<dbReference type="InterPro" id="IPR041664">
    <property type="entry name" value="AAA_16"/>
</dbReference>
<dbReference type="InterPro" id="IPR011990">
    <property type="entry name" value="TPR-like_helical_dom_sf"/>
</dbReference>
<dbReference type="SUPFAM" id="SSF46894">
    <property type="entry name" value="C-terminal effector domain of the bipartite response regulators"/>
    <property type="match status" value="1"/>
</dbReference>
<dbReference type="InterPro" id="IPR036388">
    <property type="entry name" value="WH-like_DNA-bd_sf"/>
</dbReference>
<dbReference type="InterPro" id="IPR027417">
    <property type="entry name" value="P-loop_NTPase"/>
</dbReference>
<dbReference type="Pfam" id="PF00196">
    <property type="entry name" value="GerE"/>
    <property type="match status" value="1"/>
</dbReference>
<dbReference type="AlphaFoldDB" id="A0A7W2D8Y1"/>
<evidence type="ECO:0000259" key="3">
    <source>
        <dbReference type="PROSITE" id="PS50043"/>
    </source>
</evidence>
<dbReference type="Pfam" id="PF13191">
    <property type="entry name" value="AAA_16"/>
    <property type="match status" value="1"/>
</dbReference>
<dbReference type="InterPro" id="IPR016032">
    <property type="entry name" value="Sig_transdc_resp-reg_C-effctor"/>
</dbReference>
<dbReference type="InterPro" id="IPR000792">
    <property type="entry name" value="Tscrpt_reg_LuxR_C"/>
</dbReference>
<proteinExistence type="predicted"/>
<dbReference type="SUPFAM" id="SSF48452">
    <property type="entry name" value="TPR-like"/>
    <property type="match status" value="1"/>
</dbReference>
<evidence type="ECO:0000256" key="2">
    <source>
        <dbReference type="ARBA" id="ARBA00022840"/>
    </source>
</evidence>